<dbReference type="AlphaFoldDB" id="A0A4Z0GJV4"/>
<protein>
    <submittedName>
        <fullName evidence="1">Uncharacterized protein</fullName>
    </submittedName>
</protein>
<keyword evidence="2" id="KW-1185">Reference proteome</keyword>
<reference evidence="1 2" key="1">
    <citation type="journal article" date="2015" name="Int. J. Syst. Evol. Microbiol.">
        <title>Sporolactobacillus shoreae sp. nov. and Sporolactobacillus spathodeae sp. nov., two spore-forming lactic acid bacteria isolated from tree barks in Thailand.</title>
        <authorList>
            <person name="Thamacharoensuk T."/>
            <person name="Kitahara M."/>
            <person name="Ohkuma M."/>
            <person name="Thongchul N."/>
            <person name="Tanasupawat S."/>
        </authorList>
    </citation>
    <scope>NUCLEOTIDE SEQUENCE [LARGE SCALE GENOMIC DNA]</scope>
    <source>
        <strain evidence="1 2">BK92</strain>
    </source>
</reference>
<evidence type="ECO:0000313" key="1">
    <source>
        <dbReference type="EMBL" id="TGA95895.1"/>
    </source>
</evidence>
<dbReference type="Proteomes" id="UP000298347">
    <property type="component" value="Unassembled WGS sequence"/>
</dbReference>
<dbReference type="RefSeq" id="WP_135350035.1">
    <property type="nucleotide sequence ID" value="NZ_SRJD01000035.1"/>
</dbReference>
<dbReference type="EMBL" id="SRJD01000035">
    <property type="protein sequence ID" value="TGA95895.1"/>
    <property type="molecule type" value="Genomic_DNA"/>
</dbReference>
<name>A0A4Z0GJV4_9BACL</name>
<evidence type="ECO:0000313" key="2">
    <source>
        <dbReference type="Proteomes" id="UP000298347"/>
    </source>
</evidence>
<organism evidence="1 2">
    <name type="scientific">Sporolactobacillus shoreae</name>
    <dbReference type="NCBI Taxonomy" id="1465501"/>
    <lineage>
        <taxon>Bacteria</taxon>
        <taxon>Bacillati</taxon>
        <taxon>Bacillota</taxon>
        <taxon>Bacilli</taxon>
        <taxon>Bacillales</taxon>
        <taxon>Sporolactobacillaceae</taxon>
        <taxon>Sporolactobacillus</taxon>
    </lineage>
</organism>
<dbReference type="OrthoDB" id="1799065at2"/>
<comment type="caution">
    <text evidence="1">The sequence shown here is derived from an EMBL/GenBank/DDBJ whole genome shotgun (WGS) entry which is preliminary data.</text>
</comment>
<sequence>MNVKNFSNAGDKLYLMHKEVVVIRVYEMFQLLKIRYTDKRKEFFVDICAVTHIPDDTDSISLGLLRRDNG</sequence>
<gene>
    <name evidence="1" type="ORF">E4665_17210</name>
</gene>
<accession>A0A4Z0GJV4</accession>
<proteinExistence type="predicted"/>